<dbReference type="InterPro" id="IPR050553">
    <property type="entry name" value="Thioredoxin_ResA/DsbE_sf"/>
</dbReference>
<comment type="subcellular location">
    <subcellularLocation>
        <location evidence="1">Cell inner membrane</location>
        <topology evidence="1">Single-pass membrane protein</topology>
        <orientation evidence="1">Periplasmic side</orientation>
    </subcellularLocation>
</comment>
<dbReference type="CDD" id="cd03010">
    <property type="entry name" value="TlpA_like_DsbE"/>
    <property type="match status" value="1"/>
</dbReference>
<feature type="domain" description="Thioredoxin" evidence="6">
    <location>
        <begin position="36"/>
        <end position="174"/>
    </location>
</feature>
<reference evidence="7 8" key="1">
    <citation type="submission" date="2019-02" db="EMBL/GenBank/DDBJ databases">
        <title>Halieaceae_genomes.</title>
        <authorList>
            <person name="Li S.-H."/>
        </authorList>
    </citation>
    <scope>NUCLEOTIDE SEQUENCE [LARGE SCALE GENOMIC DNA]</scope>
    <source>
        <strain evidence="7 8">JH123</strain>
    </source>
</reference>
<evidence type="ECO:0000256" key="1">
    <source>
        <dbReference type="ARBA" id="ARBA00004383"/>
    </source>
</evidence>
<dbReference type="InterPro" id="IPR013740">
    <property type="entry name" value="Redoxin"/>
</dbReference>
<evidence type="ECO:0000256" key="3">
    <source>
        <dbReference type="ARBA" id="ARBA00022748"/>
    </source>
</evidence>
<gene>
    <name evidence="7" type="ORF">E0F26_09825</name>
</gene>
<dbReference type="EMBL" id="CP036501">
    <property type="protein sequence ID" value="UZP75014.1"/>
    <property type="molecule type" value="Genomic_DNA"/>
</dbReference>
<dbReference type="InterPro" id="IPR036249">
    <property type="entry name" value="Thioredoxin-like_sf"/>
</dbReference>
<proteinExistence type="inferred from homology"/>
<keyword evidence="5" id="KW-0676">Redox-active center</keyword>
<keyword evidence="4" id="KW-1015">Disulfide bond</keyword>
<evidence type="ECO:0000256" key="2">
    <source>
        <dbReference type="ARBA" id="ARBA00007758"/>
    </source>
</evidence>
<dbReference type="SUPFAM" id="SSF52833">
    <property type="entry name" value="Thioredoxin-like"/>
    <property type="match status" value="1"/>
</dbReference>
<evidence type="ECO:0000313" key="7">
    <source>
        <dbReference type="EMBL" id="UZP75014.1"/>
    </source>
</evidence>
<comment type="similarity">
    <text evidence="2">Belongs to the thioredoxin family. DsbE subfamily.</text>
</comment>
<dbReference type="PANTHER" id="PTHR42852:SF6">
    <property type="entry name" value="THIOL:DISULFIDE INTERCHANGE PROTEIN DSBE"/>
    <property type="match status" value="1"/>
</dbReference>
<evidence type="ECO:0000259" key="6">
    <source>
        <dbReference type="PROSITE" id="PS51352"/>
    </source>
</evidence>
<protein>
    <submittedName>
        <fullName evidence="7">DsbE family thiol:disulfide interchange protein</fullName>
    </submittedName>
</protein>
<evidence type="ECO:0000256" key="5">
    <source>
        <dbReference type="ARBA" id="ARBA00023284"/>
    </source>
</evidence>
<dbReference type="InterPro" id="IPR004799">
    <property type="entry name" value="Periplasmic_diS_OxRdtase_DsbE"/>
</dbReference>
<keyword evidence="3" id="KW-0201">Cytochrome c-type biogenesis</keyword>
<organism evidence="7 8">
    <name type="scientific">Candidatus Paraluminiphilus aquimaris</name>
    <dbReference type="NCBI Taxonomy" id="2518994"/>
    <lineage>
        <taxon>Bacteria</taxon>
        <taxon>Pseudomonadati</taxon>
        <taxon>Pseudomonadota</taxon>
        <taxon>Gammaproteobacteria</taxon>
        <taxon>Cellvibrionales</taxon>
        <taxon>Halieaceae</taxon>
        <taxon>Candidatus Paraluminiphilus</taxon>
    </lineage>
</organism>
<name>A0ABY6Q8S6_9GAMM</name>
<dbReference type="Proteomes" id="UP001317963">
    <property type="component" value="Chromosome"/>
</dbReference>
<dbReference type="PROSITE" id="PS51352">
    <property type="entry name" value="THIOREDOXIN_2"/>
    <property type="match status" value="1"/>
</dbReference>
<evidence type="ECO:0000313" key="8">
    <source>
        <dbReference type="Proteomes" id="UP001317963"/>
    </source>
</evidence>
<dbReference type="RefSeq" id="WP_279241483.1">
    <property type="nucleotide sequence ID" value="NZ_CP036501.1"/>
</dbReference>
<evidence type="ECO:0000256" key="4">
    <source>
        <dbReference type="ARBA" id="ARBA00023157"/>
    </source>
</evidence>
<dbReference type="NCBIfam" id="TIGR00385">
    <property type="entry name" value="dsbE"/>
    <property type="match status" value="1"/>
</dbReference>
<dbReference type="Gene3D" id="3.40.30.10">
    <property type="entry name" value="Glutaredoxin"/>
    <property type="match status" value="1"/>
</dbReference>
<dbReference type="PANTHER" id="PTHR42852">
    <property type="entry name" value="THIOL:DISULFIDE INTERCHANGE PROTEIN DSBE"/>
    <property type="match status" value="1"/>
</dbReference>
<accession>A0ABY6Q8S6</accession>
<dbReference type="Pfam" id="PF08534">
    <property type="entry name" value="Redoxin"/>
    <property type="match status" value="1"/>
</dbReference>
<dbReference type="InterPro" id="IPR013766">
    <property type="entry name" value="Thioredoxin_domain"/>
</dbReference>
<sequence length="174" mass="19640">MRRLLLKRFLPLVAFLVLVLLLVRGLSLDPTDLPSARLGDRIPAFNLPLLNTDDRRSPDDWIGQPALLNVWATWCFSCRVEHPYLLELAGQGVVIYGLNYKDEPEKAAQWLVDLGNPYAETIVDQRGDFGLDLGVYGAPETYVIDADGIIRHRHVGVVNAQVWTEQLQPFFEAD</sequence>
<keyword evidence="8" id="KW-1185">Reference proteome</keyword>